<keyword evidence="9 12" id="KW-0456">Lyase</keyword>
<evidence type="ECO:0000256" key="6">
    <source>
        <dbReference type="ARBA" id="ARBA00023136"/>
    </source>
</evidence>
<dbReference type="GO" id="GO:0004609">
    <property type="term" value="F:phosphatidylserine decarboxylase activity"/>
    <property type="evidence" value="ECO:0007669"/>
    <property type="project" value="UniProtKB-UniRule"/>
</dbReference>
<evidence type="ECO:0000256" key="10">
    <source>
        <dbReference type="ARBA" id="ARBA00023264"/>
    </source>
</evidence>
<feature type="modified residue" description="Pyruvic acid (Ser); by autocatalysis" evidence="12">
    <location>
        <position position="260"/>
    </location>
</feature>
<keyword evidence="2 12" id="KW-1003">Cell membrane</keyword>
<evidence type="ECO:0000256" key="8">
    <source>
        <dbReference type="ARBA" id="ARBA00023209"/>
    </source>
</evidence>
<proteinExistence type="inferred from homology"/>
<comment type="pathway">
    <text evidence="12">Phospholipid metabolism; phosphatidylethanolamine biosynthesis; phosphatidylethanolamine from CDP-diacylglycerol: step 2/2.</text>
</comment>
<dbReference type="InterPro" id="IPR003817">
    <property type="entry name" value="PS_Dcarbxylase"/>
</dbReference>
<keyword evidence="7 12" id="KW-0865">Zymogen</keyword>
<evidence type="ECO:0000256" key="4">
    <source>
        <dbReference type="ARBA" id="ARBA00022793"/>
    </source>
</evidence>
<evidence type="ECO:0000256" key="1">
    <source>
        <dbReference type="ARBA" id="ARBA00005189"/>
    </source>
</evidence>
<name>A0A1Q2SKL6_9GAMM</name>
<feature type="active site" description="Charge relay system; for autoendoproteolytic cleavage activity" evidence="12">
    <location>
        <position position="260"/>
    </location>
</feature>
<comment type="catalytic activity">
    <reaction evidence="12">
        <text>a 1,2-diacyl-sn-glycero-3-phospho-L-serine + H(+) = a 1,2-diacyl-sn-glycero-3-phosphoethanolamine + CO2</text>
        <dbReference type="Rhea" id="RHEA:20828"/>
        <dbReference type="ChEBI" id="CHEBI:15378"/>
        <dbReference type="ChEBI" id="CHEBI:16526"/>
        <dbReference type="ChEBI" id="CHEBI:57262"/>
        <dbReference type="ChEBI" id="CHEBI:64612"/>
        <dbReference type="EC" id="4.1.1.65"/>
    </reaction>
</comment>
<dbReference type="UniPathway" id="UPA00558">
    <property type="reaction ID" value="UER00616"/>
</dbReference>
<evidence type="ECO:0000256" key="3">
    <source>
        <dbReference type="ARBA" id="ARBA00022516"/>
    </source>
</evidence>
<dbReference type="EC" id="4.1.1.65" evidence="12"/>
<sequence>MASNAHQHRLRDWFFSLYQYLLPQHLLSRLMYRLTRHRISWLTRLQIRLFISIFKVNMEEAESTSVKDYPNFNTFFARALRKSARPVTKIAHELACPVDGYVSQIGSFTHGRLIQAKGWSYDLASLLGGSETYVTALYQGQFATIYLSPQDYHRVHMPLTGYLQEMIYLPGRLFSVSPKTVNGVPNLFARNERVVNLFETEIGPLAVVLVGAIFVGSIEMAWAGQITPPYQRHPRRWSYKGDKIPKLDKGQEMGRFNMGSTVILIFPSNTISWQPSLQPRSRVIMGQTIGQWINTTQ</sequence>
<keyword evidence="14" id="KW-1185">Reference proteome</keyword>
<evidence type="ECO:0000256" key="2">
    <source>
        <dbReference type="ARBA" id="ARBA00022475"/>
    </source>
</evidence>
<evidence type="ECO:0000313" key="14">
    <source>
        <dbReference type="Proteomes" id="UP000243679"/>
    </source>
</evidence>
<evidence type="ECO:0000256" key="11">
    <source>
        <dbReference type="ARBA" id="ARBA00023317"/>
    </source>
</evidence>
<dbReference type="HAMAP" id="MF_00662">
    <property type="entry name" value="PS_decarb_PSD_B_type1"/>
    <property type="match status" value="1"/>
</dbReference>
<dbReference type="KEGG" id="ntt:TAO_0325"/>
<dbReference type="OrthoDB" id="9802030at2"/>
<keyword evidence="4 12" id="KW-0210">Decarboxylase</keyword>
<dbReference type="Proteomes" id="UP000243679">
    <property type="component" value="Chromosome"/>
</dbReference>
<comment type="pathway">
    <text evidence="1">Lipid metabolism.</text>
</comment>
<reference evidence="13 14" key="1">
    <citation type="journal article" date="2017" name="ISME J.">
        <title>An acid-tolerant ammonia-oxidizing ?-proteobacterium from soil.</title>
        <authorList>
            <person name="Hayatsu M."/>
            <person name="Tago K."/>
            <person name="Uchiyama I."/>
            <person name="Toyoda A."/>
            <person name="Wang Y."/>
            <person name="Shimomura Y."/>
            <person name="Okubo T."/>
            <person name="Kurisu F."/>
            <person name="Hirono Y."/>
            <person name="Nonaka K."/>
            <person name="Akiyama H."/>
            <person name="Itoh T."/>
            <person name="Takami H."/>
        </authorList>
    </citation>
    <scope>NUCLEOTIDE SEQUENCE [LARGE SCALE GENOMIC DNA]</scope>
    <source>
        <strain evidence="13 14">TAO100</strain>
    </source>
</reference>
<feature type="chain" id="PRO_5023409177" description="Phosphatidylserine decarboxylase beta chain" evidence="12">
    <location>
        <begin position="1"/>
        <end position="259"/>
    </location>
</feature>
<dbReference type="Pfam" id="PF02666">
    <property type="entry name" value="PS_Dcarbxylase"/>
    <property type="match status" value="1"/>
</dbReference>
<keyword evidence="8 12" id="KW-0594">Phospholipid biosynthesis</keyword>
<dbReference type="AlphaFoldDB" id="A0A1Q2SKL6"/>
<keyword evidence="11 12" id="KW-0670">Pyruvate</keyword>
<comment type="cofactor">
    <cofactor evidence="12">
        <name>pyruvate</name>
        <dbReference type="ChEBI" id="CHEBI:15361"/>
    </cofactor>
    <text evidence="12">Binds 1 pyruvoyl group covalently per subunit.</text>
</comment>
<evidence type="ECO:0000313" key="13">
    <source>
        <dbReference type="EMBL" id="BAW79695.1"/>
    </source>
</evidence>
<dbReference type="GO" id="GO:0005886">
    <property type="term" value="C:plasma membrane"/>
    <property type="evidence" value="ECO:0007669"/>
    <property type="project" value="UniProtKB-SubCell"/>
</dbReference>
<keyword evidence="5 12" id="KW-0443">Lipid metabolism</keyword>
<feature type="active site" description="Charge relay system; for autoendoproteolytic cleavage activity" evidence="12">
    <location>
        <position position="156"/>
    </location>
</feature>
<keyword evidence="10 12" id="KW-1208">Phospholipid metabolism</keyword>
<gene>
    <name evidence="12" type="primary">psd</name>
    <name evidence="13" type="ORF">TAO_0325</name>
</gene>
<evidence type="ECO:0000256" key="5">
    <source>
        <dbReference type="ARBA" id="ARBA00023098"/>
    </source>
</evidence>
<dbReference type="InterPro" id="IPR033177">
    <property type="entry name" value="PSD-B"/>
</dbReference>
<keyword evidence="6 12" id="KW-0472">Membrane</keyword>
<evidence type="ECO:0000256" key="7">
    <source>
        <dbReference type="ARBA" id="ARBA00023145"/>
    </source>
</evidence>
<dbReference type="PANTHER" id="PTHR10067:SF6">
    <property type="entry name" value="PHOSPHATIDYLSERINE DECARBOXYLASE PROENZYME, MITOCHONDRIAL"/>
    <property type="match status" value="1"/>
</dbReference>
<dbReference type="EMBL" id="AP014836">
    <property type="protein sequence ID" value="BAW79695.1"/>
    <property type="molecule type" value="Genomic_DNA"/>
</dbReference>
<dbReference type="NCBIfam" id="TIGR00163">
    <property type="entry name" value="PS_decarb"/>
    <property type="match status" value="1"/>
</dbReference>
<comment type="subcellular location">
    <subcellularLocation>
        <location evidence="12">Cell membrane</location>
        <topology evidence="12">Peripheral membrane protein</topology>
    </subcellularLocation>
</comment>
<dbReference type="RefSeq" id="WP_096526320.1">
    <property type="nucleotide sequence ID" value="NZ_AP014836.1"/>
</dbReference>
<dbReference type="PANTHER" id="PTHR10067">
    <property type="entry name" value="PHOSPHATIDYLSERINE DECARBOXYLASE"/>
    <property type="match status" value="1"/>
</dbReference>
<feature type="chain" id="PRO_5023409178" description="Phosphatidylserine decarboxylase alpha chain" evidence="12">
    <location>
        <begin position="260"/>
        <end position="297"/>
    </location>
</feature>
<comment type="function">
    <text evidence="12">Catalyzes the formation of phosphatidylethanolamine (PtdEtn) from phosphatidylserine (PtdSer).</text>
</comment>
<feature type="active site" description="Charge relay system; for autoendoproteolytic cleavage activity" evidence="12">
    <location>
        <position position="99"/>
    </location>
</feature>
<organism evidence="13 14">
    <name type="scientific">Candidatus Nitrosoglobus terrae</name>
    <dbReference type="NCBI Taxonomy" id="1630141"/>
    <lineage>
        <taxon>Bacteria</taxon>
        <taxon>Pseudomonadati</taxon>
        <taxon>Pseudomonadota</taxon>
        <taxon>Gammaproteobacteria</taxon>
        <taxon>Chromatiales</taxon>
        <taxon>Chromatiaceae</taxon>
        <taxon>Candidatus Nitrosoglobus</taxon>
    </lineage>
</organism>
<feature type="site" description="Cleavage (non-hydrolytic); by autocatalysis" evidence="12">
    <location>
        <begin position="259"/>
        <end position="260"/>
    </location>
</feature>
<feature type="active site" description="Schiff-base intermediate with substrate; via pyruvic acid; for decarboxylase activity" evidence="12">
    <location>
        <position position="260"/>
    </location>
</feature>
<protein>
    <recommendedName>
        <fullName evidence="12">Phosphatidylserine decarboxylase proenzyme</fullName>
        <ecNumber evidence="12">4.1.1.65</ecNumber>
    </recommendedName>
    <component>
        <recommendedName>
            <fullName evidence="12">Phosphatidylserine decarboxylase alpha chain</fullName>
        </recommendedName>
    </component>
    <component>
        <recommendedName>
            <fullName evidence="12">Phosphatidylserine decarboxylase beta chain</fullName>
        </recommendedName>
    </component>
</protein>
<dbReference type="InterPro" id="IPR033178">
    <property type="entry name" value="PSD_type1_pro"/>
</dbReference>
<evidence type="ECO:0000256" key="12">
    <source>
        <dbReference type="HAMAP-Rule" id="MF_00662"/>
    </source>
</evidence>
<comment type="PTM">
    <text evidence="12">Is synthesized initially as an inactive proenzyme. Formation of the active enzyme involves a self-maturation process in which the active site pyruvoyl group is generated from an internal serine residue via an autocatalytic post-translational modification. Two non-identical subunits are generated from the proenzyme in this reaction, and the pyruvate is formed at the N-terminus of the alpha chain, which is derived from the carboxyl end of the proenzyme. The autoendoproteolytic cleavage occurs by a canonical serine protease mechanism, in which the side chain hydroxyl group of the serine supplies its oxygen atom to form the C-terminus of the beta chain, while the remainder of the serine residue undergoes an oxidative deamination to produce ammonia and the pyruvoyl prosthetic group on the alpha chain. During this reaction, the Ser that is part of the protease active site of the proenzyme becomes the pyruvoyl prosthetic group, which constitutes an essential element of the active site of the mature decarboxylase.</text>
</comment>
<dbReference type="GO" id="GO:0006646">
    <property type="term" value="P:phosphatidylethanolamine biosynthetic process"/>
    <property type="evidence" value="ECO:0007669"/>
    <property type="project" value="UniProtKB-UniRule"/>
</dbReference>
<comment type="subunit">
    <text evidence="12">Heterodimer of a large membrane-associated beta subunit and a small pyruvoyl-containing alpha subunit.</text>
</comment>
<evidence type="ECO:0000256" key="9">
    <source>
        <dbReference type="ARBA" id="ARBA00023239"/>
    </source>
</evidence>
<comment type="similarity">
    <text evidence="12">Belongs to the phosphatidylserine decarboxylase family. PSD-B subfamily. Prokaryotic type I sub-subfamily.</text>
</comment>
<keyword evidence="3 12" id="KW-0444">Lipid biosynthesis</keyword>
<accession>A0A1Q2SKL6</accession>